<sequence length="559" mass="62946">MQLNWASVGTKYKTETEEDFPPFFVFSRFVQQQAQMKNDPSFAFYSNSDQLPKLERPSRYHGKTSVSKHKTFIPTGTSHSQTCSKEGSIESPDRQCPIHRKPHPLKKCKGFRGKPIGERMYFLRQNGICFKCCESTKHIARDCKISVKCSECGSEKHIAALHPDSPAPPAETVQAETDHGREPSDSSSPPVMSKCTEICGTGKSFRSCSKICLVTVFPSGQRERAVKMFAVLDEQSNRSLAKSDFFNIFNIKTTVAPYTLKTCAGVTETAGRRATNFIVESFDRKTQLPLPALIECDMLPDDKEEIPSPEVAYYHLHLRSIANLIPAIDPEASILLLLGRDILQAHKVHEKINGPFNAPYAQRLELGWVIVGEVCLGSTHQTNSFSTLRTSVLPNGRTTSLNPCQNRLIVKESFDNLTHFSDSSLCSQEDISFIPETDKLGTTVFQESKDDDKQALSIQDQAFLQIMDKDTHQDDSHSWVAPLPFRTPRCKLPSNREQAMIRLASLHRTLHGKPGMKRDFTEFIKKMLDNDHAEIARPLEQGKEHWYLPMFGIFASTQT</sequence>
<protein>
    <submittedName>
        <fullName evidence="3">Uncharacterized protein LOC121397779</fullName>
    </submittedName>
</protein>
<dbReference type="Gene3D" id="4.10.60.10">
    <property type="entry name" value="Zinc finger, CCHC-type"/>
    <property type="match status" value="1"/>
</dbReference>
<accession>A0A8J1LNQ0</accession>
<proteinExistence type="predicted"/>
<organism evidence="2 3">
    <name type="scientific">Xenopus laevis</name>
    <name type="common">African clawed frog</name>
    <dbReference type="NCBI Taxonomy" id="8355"/>
    <lineage>
        <taxon>Eukaryota</taxon>
        <taxon>Metazoa</taxon>
        <taxon>Chordata</taxon>
        <taxon>Craniata</taxon>
        <taxon>Vertebrata</taxon>
        <taxon>Euteleostomi</taxon>
        <taxon>Amphibia</taxon>
        <taxon>Batrachia</taxon>
        <taxon>Anura</taxon>
        <taxon>Pipoidea</taxon>
        <taxon>Pipidae</taxon>
        <taxon>Xenopodinae</taxon>
        <taxon>Xenopus</taxon>
        <taxon>Xenopus</taxon>
    </lineage>
</organism>
<dbReference type="GeneID" id="121397779"/>
<dbReference type="KEGG" id="xla:121397779"/>
<evidence type="ECO:0000313" key="2">
    <source>
        <dbReference type="Proteomes" id="UP000186698"/>
    </source>
</evidence>
<dbReference type="OrthoDB" id="9887682at2759"/>
<name>A0A8J1LNQ0_XENLA</name>
<gene>
    <name evidence="3" type="primary">LOC121397779</name>
</gene>
<dbReference type="Proteomes" id="UP000186698">
    <property type="component" value="Chromosome 8S"/>
</dbReference>
<dbReference type="PANTHER" id="PTHR47331">
    <property type="entry name" value="PHD-TYPE DOMAIN-CONTAINING PROTEIN"/>
    <property type="match status" value="1"/>
</dbReference>
<dbReference type="RefSeq" id="XP_041431208.1">
    <property type="nucleotide sequence ID" value="XM_041575274.1"/>
</dbReference>
<evidence type="ECO:0000256" key="1">
    <source>
        <dbReference type="SAM" id="MobiDB-lite"/>
    </source>
</evidence>
<feature type="compositionally biased region" description="Polar residues" evidence="1">
    <location>
        <begin position="76"/>
        <end position="85"/>
    </location>
</feature>
<keyword evidence="2" id="KW-1185">Reference proteome</keyword>
<reference evidence="3" key="1">
    <citation type="submission" date="2025-08" db="UniProtKB">
        <authorList>
            <consortium name="RefSeq"/>
        </authorList>
    </citation>
    <scope>IDENTIFICATION</scope>
    <source>
        <strain evidence="3">J_2021</strain>
        <tissue evidence="3">Erythrocytes</tissue>
    </source>
</reference>
<dbReference type="AlphaFoldDB" id="A0A8J1LNQ0"/>
<dbReference type="PANTHER" id="PTHR47331:SF7">
    <property type="match status" value="1"/>
</dbReference>
<dbReference type="CTD" id="121397779"/>
<feature type="region of interest" description="Disordered" evidence="1">
    <location>
        <begin position="76"/>
        <end position="96"/>
    </location>
</feature>
<evidence type="ECO:0000313" key="3">
    <source>
        <dbReference type="RefSeq" id="XP_041431208.1"/>
    </source>
</evidence>
<feature type="region of interest" description="Disordered" evidence="1">
    <location>
        <begin position="160"/>
        <end position="191"/>
    </location>
</feature>